<dbReference type="Gene3D" id="2.60.40.10">
    <property type="entry name" value="Immunoglobulins"/>
    <property type="match status" value="5"/>
</dbReference>
<protein>
    <recommendedName>
        <fullName evidence="2">Fibronectin type-III domain-containing protein</fullName>
    </recommendedName>
</protein>
<evidence type="ECO:0000256" key="1">
    <source>
        <dbReference type="ARBA" id="ARBA00022729"/>
    </source>
</evidence>
<dbReference type="SMART" id="SM00060">
    <property type="entry name" value="FN3"/>
    <property type="match status" value="4"/>
</dbReference>
<feature type="non-terminal residue" evidence="3">
    <location>
        <position position="1264"/>
    </location>
</feature>
<dbReference type="AlphaFoldDB" id="A0A1V1P1K4"/>
<feature type="domain" description="Fibronectin type-III" evidence="2">
    <location>
        <begin position="1164"/>
        <end position="1264"/>
    </location>
</feature>
<dbReference type="SUPFAM" id="SSF69318">
    <property type="entry name" value="Integrin alpha N-terminal domain"/>
    <property type="match status" value="3"/>
</dbReference>
<dbReference type="SUPFAM" id="SSF49265">
    <property type="entry name" value="Fibronectin type III"/>
    <property type="match status" value="2"/>
</dbReference>
<proteinExistence type="predicted"/>
<dbReference type="InterPro" id="IPR036116">
    <property type="entry name" value="FN3_sf"/>
</dbReference>
<dbReference type="PROSITE" id="PS50853">
    <property type="entry name" value="FN3"/>
    <property type="match status" value="1"/>
</dbReference>
<name>A0A1V1P1K4_9BACT</name>
<dbReference type="EMBL" id="ATBP01000879">
    <property type="protein sequence ID" value="ETR68636.1"/>
    <property type="molecule type" value="Genomic_DNA"/>
</dbReference>
<gene>
    <name evidence="3" type="ORF">OMM_10318</name>
</gene>
<dbReference type="InterPro" id="IPR028994">
    <property type="entry name" value="Integrin_alpha_N"/>
</dbReference>
<dbReference type="InterPro" id="IPR003961">
    <property type="entry name" value="FN3_dom"/>
</dbReference>
<dbReference type="InterPro" id="IPR013517">
    <property type="entry name" value="FG-GAP"/>
</dbReference>
<evidence type="ECO:0000259" key="2">
    <source>
        <dbReference type="PROSITE" id="PS50853"/>
    </source>
</evidence>
<comment type="caution">
    <text evidence="3">The sequence shown here is derived from an EMBL/GenBank/DDBJ whole genome shotgun (WGS) entry which is preliminary data.</text>
</comment>
<accession>A0A1V1P1K4</accession>
<dbReference type="Proteomes" id="UP000189670">
    <property type="component" value="Unassembled WGS sequence"/>
</dbReference>
<dbReference type="PANTHER" id="PTHR44103">
    <property type="entry name" value="PROPROTEIN CONVERTASE P"/>
    <property type="match status" value="1"/>
</dbReference>
<evidence type="ECO:0000313" key="3">
    <source>
        <dbReference type="EMBL" id="ETR68636.1"/>
    </source>
</evidence>
<dbReference type="Pfam" id="PF13517">
    <property type="entry name" value="FG-GAP_3"/>
    <property type="match status" value="6"/>
</dbReference>
<dbReference type="Gene3D" id="2.130.10.130">
    <property type="entry name" value="Integrin alpha, N-terminal"/>
    <property type="match status" value="1"/>
</dbReference>
<dbReference type="InterPro" id="IPR013783">
    <property type="entry name" value="Ig-like_fold"/>
</dbReference>
<feature type="non-terminal residue" evidence="3">
    <location>
        <position position="1"/>
    </location>
</feature>
<evidence type="ECO:0000313" key="4">
    <source>
        <dbReference type="Proteomes" id="UP000189670"/>
    </source>
</evidence>
<dbReference type="PANTHER" id="PTHR44103:SF1">
    <property type="entry name" value="PROPROTEIN CONVERTASE P"/>
    <property type="match status" value="1"/>
</dbReference>
<reference evidence="4" key="1">
    <citation type="submission" date="2012-11" db="EMBL/GenBank/DDBJ databases">
        <authorList>
            <person name="Lucero-Rivera Y.E."/>
            <person name="Tovar-Ramirez D."/>
        </authorList>
    </citation>
    <scope>NUCLEOTIDE SEQUENCE [LARGE SCALE GENOMIC DNA]</scope>
    <source>
        <strain evidence="4">Araruama</strain>
    </source>
</reference>
<organism evidence="3 4">
    <name type="scientific">Candidatus Magnetoglobus multicellularis str. Araruama</name>
    <dbReference type="NCBI Taxonomy" id="890399"/>
    <lineage>
        <taxon>Bacteria</taxon>
        <taxon>Pseudomonadati</taxon>
        <taxon>Thermodesulfobacteriota</taxon>
        <taxon>Desulfobacteria</taxon>
        <taxon>Desulfobacterales</taxon>
        <taxon>Desulfobacteraceae</taxon>
        <taxon>Candidatus Magnetoglobus</taxon>
    </lineage>
</organism>
<keyword evidence="1" id="KW-0732">Signal</keyword>
<dbReference type="CDD" id="cd00063">
    <property type="entry name" value="FN3"/>
    <property type="match status" value="3"/>
</dbReference>
<sequence length="1264" mass="138558">SDEYSFTVDLTSPVPGNNGNLTPVISDTSSITITWALASDTIENQNNLQYNVYVYAGNWGSSVENWENNATFITTTTNNVSQARISGLNYGQQYYATVIVSDTAGNKSIYARQQINTVFFVDDTSSNFAGVYEPSVAFGDYDADGDLDIIISGSTNSGSSIKIYKNTNGLFEDTGIVLTPVSQGKVAWGDYDNDNDLDLVITGSDVTKIYQNNLGSFDDINASIPGLSQSDAVWGDLDNDGDLDLLISGTRTSDRENFLYLNNNGIFQVLDEQLTDSYGNGFVSLADYDNDMDLDLILSGYNQYHEASIQIYQNQFTHLTVMNFIDYYSVPSISGSWGDYDNDSDLDLVVLINGIEFYAQIFQNNNGIFNPIMQMEMRGGENGSAAWGDYDNDGDLDVIIAGNAMGTVKTTLYQNTNGVFTDPGTEEFAPFMNCDMTWGDVDNDNDLDLLISGYQSGVPTTKLYRNLSAEKNTIPAAPDNLTSAVSGSYVTLSWTSGTDSETPGSGLNYNLRIGTTPDGMDILSPMAIPISNGFRMIPSRGPIQCLTATVHLPYTGTFYWSVQSIDTAFAGSAFAAEQTFTITNSSPVLADTTLSIETLTSESITLTWTSATDTETLSENITYIVYSATNDLGLDISNWERNASPVISWTNHLTRITISPLTKEEMYYFTVIAKDQSDNKMMYDRINITMPIFIERTDISFPQVTKGDCAWGDYDQDGDLDLFLCGSTGSSNIARIYRNDQGNFTDIGASLTGLTPGKASWGDYDNDGDLDLIVTGKDINDQLQTILYQNTNGNFVDSGMTFSNLEYSSAIWGDCDHDGDLDLMISGWETQVNQSVILFYKNNGTTFSGPQELTDLFHGTLVLSDFNHDRYLDILTTGNNEPQVFVNNGAGQYTSCAISFNADSGGTGLWGDYDMDGDLDIFVAKDFVDEGKIFENRNNTFVDIHANVVSLNIFESQWLDYDNDGDLDLFVTGVESYYNTTQARAYLYRNDLGVFKCLDYSKIYGVYHARIAPGDYDNDGDLDLMIIGTNNNAPVAKLLENTMTKSNTAPSAPTFTQAIPSGNLSIELNWTEASDNETPSPGLTYQLMIGTSPDAIDIKAPMALPLSSGYRQVPESTVVNTTGYILHDLQDGTYYCRVQAIDSVYAGSSFSNAYSFTVDLTPPAPGNNGTISTSLSTAKSVTISWQPASDTNDMDANIQYQVYYSTSNFGSDLDLWDYNATVVQSWTPYLTQTGIDNLVYGSTYYVNIAVRDSSGNKTMYTPAL</sequence>